<evidence type="ECO:0000256" key="9">
    <source>
        <dbReference type="ARBA" id="ARBA00023163"/>
    </source>
</evidence>
<evidence type="ECO:0000259" key="12">
    <source>
        <dbReference type="Pfam" id="PF04552"/>
    </source>
</evidence>
<sequence length="532" mass="59824">MAGIRNALQLRTAQTQTLSMTPQLQQAIKLLQLSSIELEQEIQQVLEENPFLEKVSQDSNDESLEAIEERENSDSDSFDPFDNDSSAKNISDSMIDNDNYGNENYDPFNESAGTHLEENHTTSDLDSSSNDVSESQNKEEDIIRNDDYINKSIKGLAIENNDIYEGETTETLHDHLMFQLEMSPLDGTDKLIAMNIIDAVNDSGYITESLEDILLSVQKDDPEATIEDVKAILKLVQHYDPLGVASRDAAECMLIQLNELDSSTPYRDLAIKVISEYSDLLSNRDFRSLCQKMSIKENVLKEIIEVLKKLNPRPGNFAPSKKTDFVIPDVIVVKKSDGSYTAELNNSANTLIRINEAYSQLSKQARTVQEKEFFKSHLQEANWFISSLEKRNETLLKVSRCIVEHQTEFMDKGPSAMKPMVLNDVATEIEMHESTISRITTEKYIYTPKGTFELKYFFSSSVGTDDGGAASATAVKSFIKDLIAGENPRKPLSDSKLSEMLLEKGMNVARRTVAKYREALGIESSSQRKKLI</sequence>
<name>A0A1T4V305_9GAMM</name>
<dbReference type="Pfam" id="PF00309">
    <property type="entry name" value="Sigma54_AID"/>
    <property type="match status" value="1"/>
</dbReference>
<organism evidence="14 15">
    <name type="scientific">Succinivibrio dextrinosolvens DSM 3072</name>
    <dbReference type="NCBI Taxonomy" id="1123324"/>
    <lineage>
        <taxon>Bacteria</taxon>
        <taxon>Pseudomonadati</taxon>
        <taxon>Pseudomonadota</taxon>
        <taxon>Gammaproteobacteria</taxon>
        <taxon>Aeromonadales</taxon>
        <taxon>Succinivibrionaceae</taxon>
        <taxon>Succinivibrio</taxon>
    </lineage>
</organism>
<dbReference type="Gene3D" id="1.10.10.60">
    <property type="entry name" value="Homeodomain-like"/>
    <property type="match status" value="1"/>
</dbReference>
<evidence type="ECO:0000313" key="15">
    <source>
        <dbReference type="Proteomes" id="UP000242432"/>
    </source>
</evidence>
<dbReference type="NCBIfam" id="TIGR02395">
    <property type="entry name" value="rpoN_sigma"/>
    <property type="match status" value="1"/>
</dbReference>
<dbReference type="GO" id="GO:0000428">
    <property type="term" value="C:DNA-directed RNA polymerase complex"/>
    <property type="evidence" value="ECO:0007669"/>
    <property type="project" value="UniProtKB-KW"/>
</dbReference>
<keyword evidence="7 10" id="KW-0731">Sigma factor</keyword>
<feature type="domain" description="RNA polymerase sigma factor 54 DNA-binding" evidence="12">
    <location>
        <begin position="372"/>
        <end position="530"/>
    </location>
</feature>
<dbReference type="Proteomes" id="UP000242432">
    <property type="component" value="Unassembled WGS sequence"/>
</dbReference>
<evidence type="ECO:0000313" key="14">
    <source>
        <dbReference type="EMBL" id="SKA59343.1"/>
    </source>
</evidence>
<dbReference type="GO" id="GO:0003677">
    <property type="term" value="F:DNA binding"/>
    <property type="evidence" value="ECO:0007669"/>
    <property type="project" value="UniProtKB-KW"/>
</dbReference>
<dbReference type="PROSITE" id="PS00717">
    <property type="entry name" value="SIGMA54_1"/>
    <property type="match status" value="1"/>
</dbReference>
<dbReference type="GO" id="GO:0016779">
    <property type="term" value="F:nucleotidyltransferase activity"/>
    <property type="evidence" value="ECO:0007669"/>
    <property type="project" value="UniProtKB-KW"/>
</dbReference>
<dbReference type="GO" id="GO:0006352">
    <property type="term" value="P:DNA-templated transcription initiation"/>
    <property type="evidence" value="ECO:0007669"/>
    <property type="project" value="InterPro"/>
</dbReference>
<proteinExistence type="inferred from homology"/>
<dbReference type="InterPro" id="IPR000394">
    <property type="entry name" value="RNA_pol_sigma_54"/>
</dbReference>
<feature type="region of interest" description="Disordered" evidence="11">
    <location>
        <begin position="53"/>
        <end position="143"/>
    </location>
</feature>
<dbReference type="Pfam" id="PF04552">
    <property type="entry name" value="Sigma54_DBD"/>
    <property type="match status" value="1"/>
</dbReference>
<feature type="compositionally biased region" description="Polar residues" evidence="11">
    <location>
        <begin position="87"/>
        <end position="102"/>
    </location>
</feature>
<keyword evidence="3 10" id="KW-0240">DNA-directed RNA polymerase</keyword>
<keyword evidence="15" id="KW-1185">Reference proteome</keyword>
<protein>
    <recommendedName>
        <fullName evidence="2 10">RNA polymerase sigma-54 factor</fullName>
    </recommendedName>
</protein>
<accession>A0A1T4V305</accession>
<evidence type="ECO:0000256" key="10">
    <source>
        <dbReference type="PIRNR" id="PIRNR000774"/>
    </source>
</evidence>
<dbReference type="PIRSF" id="PIRSF000774">
    <property type="entry name" value="RpoN"/>
    <property type="match status" value="1"/>
</dbReference>
<dbReference type="GO" id="GO:0016987">
    <property type="term" value="F:sigma factor activity"/>
    <property type="evidence" value="ECO:0007669"/>
    <property type="project" value="UniProtKB-KW"/>
</dbReference>
<dbReference type="NCBIfam" id="NF009118">
    <property type="entry name" value="PRK12469.1"/>
    <property type="match status" value="1"/>
</dbReference>
<dbReference type="EMBL" id="FUXX01000007">
    <property type="protein sequence ID" value="SKA59343.1"/>
    <property type="molecule type" value="Genomic_DNA"/>
</dbReference>
<comment type="function">
    <text evidence="10">Sigma factors are initiation factors that promote the attachment of RNA polymerase to specific initiation sites and are then released.</text>
</comment>
<dbReference type="PRINTS" id="PR00045">
    <property type="entry name" value="SIGMA54FCT"/>
</dbReference>
<keyword evidence="4 10" id="KW-0808">Transferase</keyword>
<dbReference type="PROSITE" id="PS00718">
    <property type="entry name" value="SIGMA54_2"/>
    <property type="match status" value="1"/>
</dbReference>
<dbReference type="Pfam" id="PF04963">
    <property type="entry name" value="Sigma54_CBD"/>
    <property type="match status" value="1"/>
</dbReference>
<evidence type="ECO:0000256" key="3">
    <source>
        <dbReference type="ARBA" id="ARBA00022478"/>
    </source>
</evidence>
<evidence type="ECO:0000256" key="11">
    <source>
        <dbReference type="SAM" id="MobiDB-lite"/>
    </source>
</evidence>
<dbReference type="NCBIfam" id="NF004595">
    <property type="entry name" value="PRK05932.1-2"/>
    <property type="match status" value="1"/>
</dbReference>
<feature type="domain" description="RNA polymerase sigma factor 54 core-binding" evidence="13">
    <location>
        <begin position="168"/>
        <end position="358"/>
    </location>
</feature>
<dbReference type="STRING" id="83771.SAMN02910357_02503"/>
<keyword evidence="6 10" id="KW-0805">Transcription regulation</keyword>
<evidence type="ECO:0000256" key="1">
    <source>
        <dbReference type="ARBA" id="ARBA00008798"/>
    </source>
</evidence>
<gene>
    <name evidence="14" type="ORF">SAMN02745213_00662</name>
</gene>
<dbReference type="InterPro" id="IPR038709">
    <property type="entry name" value="RpoN_core-bd_sf"/>
</dbReference>
<evidence type="ECO:0000256" key="5">
    <source>
        <dbReference type="ARBA" id="ARBA00022695"/>
    </source>
</evidence>
<evidence type="ECO:0000256" key="8">
    <source>
        <dbReference type="ARBA" id="ARBA00023125"/>
    </source>
</evidence>
<evidence type="ECO:0000259" key="13">
    <source>
        <dbReference type="Pfam" id="PF04963"/>
    </source>
</evidence>
<dbReference type="InterPro" id="IPR007634">
    <property type="entry name" value="RNA_pol_sigma_54_DNA-bd"/>
</dbReference>
<dbReference type="Gene3D" id="1.10.10.1330">
    <property type="entry name" value="RNA polymerase sigma-54 factor, core-binding domain"/>
    <property type="match status" value="1"/>
</dbReference>
<evidence type="ECO:0000256" key="4">
    <source>
        <dbReference type="ARBA" id="ARBA00022679"/>
    </source>
</evidence>
<keyword evidence="9 10" id="KW-0804">Transcription</keyword>
<feature type="compositionally biased region" description="Polar residues" evidence="11">
    <location>
        <begin position="124"/>
        <end position="135"/>
    </location>
</feature>
<dbReference type="AlphaFoldDB" id="A0A1T4V305"/>
<dbReference type="GO" id="GO:0001216">
    <property type="term" value="F:DNA-binding transcription activator activity"/>
    <property type="evidence" value="ECO:0007669"/>
    <property type="project" value="InterPro"/>
</dbReference>
<comment type="similarity">
    <text evidence="1 10">Belongs to the sigma-54 factor family.</text>
</comment>
<dbReference type="InterPro" id="IPR007046">
    <property type="entry name" value="RNA_pol_sigma_54_core-bd"/>
</dbReference>
<dbReference type="RefSeq" id="WP_234973814.1">
    <property type="nucleotide sequence ID" value="NZ_FUXX01000007.1"/>
</dbReference>
<dbReference type="PROSITE" id="PS50044">
    <property type="entry name" value="SIGMA54_3"/>
    <property type="match status" value="1"/>
</dbReference>
<keyword evidence="5 10" id="KW-0548">Nucleotidyltransferase</keyword>
<dbReference type="PANTHER" id="PTHR32248:SF4">
    <property type="entry name" value="RNA POLYMERASE SIGMA-54 FACTOR"/>
    <property type="match status" value="1"/>
</dbReference>
<evidence type="ECO:0000256" key="2">
    <source>
        <dbReference type="ARBA" id="ARBA00019942"/>
    </source>
</evidence>
<evidence type="ECO:0000256" key="7">
    <source>
        <dbReference type="ARBA" id="ARBA00023082"/>
    </source>
</evidence>
<dbReference type="PANTHER" id="PTHR32248">
    <property type="entry name" value="RNA POLYMERASE SIGMA-54 FACTOR"/>
    <property type="match status" value="1"/>
</dbReference>
<evidence type="ECO:0000256" key="6">
    <source>
        <dbReference type="ARBA" id="ARBA00023015"/>
    </source>
</evidence>
<reference evidence="15" key="1">
    <citation type="submission" date="2017-02" db="EMBL/GenBank/DDBJ databases">
        <authorList>
            <person name="Varghese N."/>
            <person name="Submissions S."/>
        </authorList>
    </citation>
    <scope>NUCLEOTIDE SEQUENCE [LARGE SCALE GENOMIC DNA]</scope>
    <source>
        <strain evidence="15">DSM 3072</strain>
    </source>
</reference>
<keyword evidence="8 10" id="KW-0238">DNA-binding</keyword>